<proteinExistence type="predicted"/>
<accession>A0AA38P1K0</accession>
<dbReference type="InterPro" id="IPR023198">
    <property type="entry name" value="PGP-like_dom2"/>
</dbReference>
<dbReference type="EMBL" id="MU806512">
    <property type="protein sequence ID" value="KAJ3834579.1"/>
    <property type="molecule type" value="Genomic_DNA"/>
</dbReference>
<organism evidence="1 2">
    <name type="scientific">Lentinula raphanica</name>
    <dbReference type="NCBI Taxonomy" id="153919"/>
    <lineage>
        <taxon>Eukaryota</taxon>
        <taxon>Fungi</taxon>
        <taxon>Dikarya</taxon>
        <taxon>Basidiomycota</taxon>
        <taxon>Agaricomycotina</taxon>
        <taxon>Agaricomycetes</taxon>
        <taxon>Agaricomycetidae</taxon>
        <taxon>Agaricales</taxon>
        <taxon>Marasmiineae</taxon>
        <taxon>Omphalotaceae</taxon>
        <taxon>Lentinula</taxon>
    </lineage>
</organism>
<feature type="non-terminal residue" evidence="1">
    <location>
        <position position="53"/>
    </location>
</feature>
<evidence type="ECO:0000313" key="1">
    <source>
        <dbReference type="EMBL" id="KAJ3834579.1"/>
    </source>
</evidence>
<protein>
    <submittedName>
        <fullName evidence="1">Uncharacterized protein</fullName>
    </submittedName>
</protein>
<evidence type="ECO:0000313" key="2">
    <source>
        <dbReference type="Proteomes" id="UP001163846"/>
    </source>
</evidence>
<name>A0AA38P1K0_9AGAR</name>
<keyword evidence="2" id="KW-1185">Reference proteome</keyword>
<reference evidence="1" key="1">
    <citation type="submission" date="2022-08" db="EMBL/GenBank/DDBJ databases">
        <authorList>
            <consortium name="DOE Joint Genome Institute"/>
            <person name="Min B."/>
            <person name="Riley R."/>
            <person name="Sierra-Patev S."/>
            <person name="Naranjo-Ortiz M."/>
            <person name="Looney B."/>
            <person name="Konkel Z."/>
            <person name="Slot J.C."/>
            <person name="Sakamoto Y."/>
            <person name="Steenwyk J.L."/>
            <person name="Rokas A."/>
            <person name="Carro J."/>
            <person name="Camarero S."/>
            <person name="Ferreira P."/>
            <person name="Molpeceres G."/>
            <person name="Ruiz-Duenas F.J."/>
            <person name="Serrano A."/>
            <person name="Henrissat B."/>
            <person name="Drula E."/>
            <person name="Hughes K.W."/>
            <person name="Mata J.L."/>
            <person name="Ishikawa N.K."/>
            <person name="Vargas-Isla R."/>
            <person name="Ushijima S."/>
            <person name="Smith C.A."/>
            <person name="Ahrendt S."/>
            <person name="Andreopoulos W."/>
            <person name="He G."/>
            <person name="Labutti K."/>
            <person name="Lipzen A."/>
            <person name="Ng V."/>
            <person name="Sandor L."/>
            <person name="Barry K."/>
            <person name="Martinez A.T."/>
            <person name="Xiao Y."/>
            <person name="Gibbons J.G."/>
            <person name="Terashima K."/>
            <person name="Hibbett D.S."/>
            <person name="Grigoriev I.V."/>
        </authorList>
    </citation>
    <scope>NUCLEOTIDE SEQUENCE</scope>
    <source>
        <strain evidence="1">TFB9207</strain>
    </source>
</reference>
<sequence length="53" mass="5837">KDIGQSIEPVIAATHGKRATDHLAKFKPQKGLDEVQAFEVFILIFADAFHDDG</sequence>
<dbReference type="AlphaFoldDB" id="A0AA38P1K0"/>
<comment type="caution">
    <text evidence="1">The sequence shown here is derived from an EMBL/GenBank/DDBJ whole genome shotgun (WGS) entry which is preliminary data.</text>
</comment>
<gene>
    <name evidence="1" type="ORF">F5878DRAFT_496271</name>
</gene>
<feature type="non-terminal residue" evidence="1">
    <location>
        <position position="1"/>
    </location>
</feature>
<dbReference type="Gene3D" id="1.10.150.240">
    <property type="entry name" value="Putative phosphatase, domain 2"/>
    <property type="match status" value="1"/>
</dbReference>
<dbReference type="Proteomes" id="UP001163846">
    <property type="component" value="Unassembled WGS sequence"/>
</dbReference>